<proteinExistence type="predicted"/>
<evidence type="ECO:0000256" key="3">
    <source>
        <dbReference type="PROSITE-ProRule" id="PRU00252"/>
    </source>
</evidence>
<dbReference type="GO" id="GO:0003697">
    <property type="term" value="F:single-stranded DNA binding"/>
    <property type="evidence" value="ECO:0007669"/>
    <property type="project" value="InterPro"/>
</dbReference>
<dbReference type="InterPro" id="IPR011344">
    <property type="entry name" value="ssDNA-bd"/>
</dbReference>
<gene>
    <name evidence="4" type="ORF">IAC72_00285</name>
</gene>
<organism evidence="4 5">
    <name type="scientific">Candidatus Fimimonas merdipullorum</name>
    <dbReference type="NCBI Taxonomy" id="2840822"/>
    <lineage>
        <taxon>Bacteria</taxon>
        <taxon>Pseudomonadati</taxon>
        <taxon>Myxococcota</taxon>
        <taxon>Myxococcia</taxon>
        <taxon>Myxococcales</taxon>
        <taxon>Cystobacterineae</taxon>
        <taxon>Myxococcaceae</taxon>
        <taxon>Myxococcaceae incertae sedis</taxon>
        <taxon>Candidatus Fimimonas</taxon>
    </lineage>
</organism>
<protein>
    <recommendedName>
        <fullName evidence="2">Plasmid-derived single-stranded DNA-binding protein</fullName>
    </recommendedName>
</protein>
<dbReference type="InterPro" id="IPR012340">
    <property type="entry name" value="NA-bd_OB-fold"/>
</dbReference>
<dbReference type="GO" id="GO:0006260">
    <property type="term" value="P:DNA replication"/>
    <property type="evidence" value="ECO:0007669"/>
    <property type="project" value="InterPro"/>
</dbReference>
<evidence type="ECO:0000256" key="1">
    <source>
        <dbReference type="ARBA" id="ARBA00023125"/>
    </source>
</evidence>
<keyword evidence="1 3" id="KW-0238">DNA-binding</keyword>
<dbReference type="PROSITE" id="PS50935">
    <property type="entry name" value="SSB"/>
    <property type="match status" value="2"/>
</dbReference>
<reference evidence="4" key="1">
    <citation type="submission" date="2020-10" db="EMBL/GenBank/DDBJ databases">
        <authorList>
            <person name="Gilroy R."/>
        </authorList>
    </citation>
    <scope>NUCLEOTIDE SEQUENCE</scope>
    <source>
        <strain evidence="4">ChiHjej12B11-7776</strain>
    </source>
</reference>
<dbReference type="NCBIfam" id="NF004476">
    <property type="entry name" value="PRK05813.1"/>
    <property type="match status" value="1"/>
</dbReference>
<reference evidence="4" key="2">
    <citation type="journal article" date="2021" name="PeerJ">
        <title>Extensive microbial diversity within the chicken gut microbiome revealed by metagenomics and culture.</title>
        <authorList>
            <person name="Gilroy R."/>
            <person name="Ravi A."/>
            <person name="Getino M."/>
            <person name="Pursley I."/>
            <person name="Horton D.L."/>
            <person name="Alikhan N.F."/>
            <person name="Baker D."/>
            <person name="Gharbi K."/>
            <person name="Hall N."/>
            <person name="Watson M."/>
            <person name="Adriaenssens E.M."/>
            <person name="Foster-Nyarko E."/>
            <person name="Jarju S."/>
            <person name="Secka A."/>
            <person name="Antonio M."/>
            <person name="Oren A."/>
            <person name="Chaudhuri R.R."/>
            <person name="La Ragione R."/>
            <person name="Hildebrand F."/>
            <person name="Pallen M.J."/>
        </authorList>
    </citation>
    <scope>NUCLEOTIDE SEQUENCE</scope>
    <source>
        <strain evidence="4">ChiHjej12B11-7776</strain>
    </source>
</reference>
<dbReference type="PANTHER" id="PTHR10302">
    <property type="entry name" value="SINGLE-STRANDED DNA-BINDING PROTEIN"/>
    <property type="match status" value="1"/>
</dbReference>
<dbReference type="Proteomes" id="UP000886852">
    <property type="component" value="Unassembled WGS sequence"/>
</dbReference>
<dbReference type="EMBL" id="DVOC01000008">
    <property type="protein sequence ID" value="HIU90439.1"/>
    <property type="molecule type" value="Genomic_DNA"/>
</dbReference>
<accession>A0A9D1MWC9</accession>
<name>A0A9D1MWC9_9BACT</name>
<dbReference type="InterPro" id="IPR000424">
    <property type="entry name" value="Primosome_PriB/ssb"/>
</dbReference>
<evidence type="ECO:0000313" key="5">
    <source>
        <dbReference type="Proteomes" id="UP000886852"/>
    </source>
</evidence>
<dbReference type="PANTHER" id="PTHR10302:SF27">
    <property type="entry name" value="SINGLE-STRANDED DNA-BINDING PROTEIN"/>
    <property type="match status" value="1"/>
</dbReference>
<sequence>MNGIMQNNSVILAGEIVTEPVFSHETYGEKFYELTLAVRRLSGMQDLLPVSISQHLMTPEVKLGGRVTVSGQFRSYNKTVGDKSKLMLTVFARDVSPFDESINPNTLHLSGYVCKTPVYRKTPFNREICDVLLAVNRQYGKSDYIPCIVWGRNARFAQTLCVGQRVCLSGRVQSRTYQKK</sequence>
<evidence type="ECO:0000313" key="4">
    <source>
        <dbReference type="EMBL" id="HIU90439.1"/>
    </source>
</evidence>
<dbReference type="Gene3D" id="2.40.50.140">
    <property type="entry name" value="Nucleic acid-binding proteins"/>
    <property type="match status" value="2"/>
</dbReference>
<dbReference type="AlphaFoldDB" id="A0A9D1MWC9"/>
<dbReference type="SUPFAM" id="SSF50249">
    <property type="entry name" value="Nucleic acid-binding proteins"/>
    <property type="match status" value="1"/>
</dbReference>
<evidence type="ECO:0000256" key="2">
    <source>
        <dbReference type="ARBA" id="ARBA00029558"/>
    </source>
</evidence>
<dbReference type="GO" id="GO:0009295">
    <property type="term" value="C:nucleoid"/>
    <property type="evidence" value="ECO:0007669"/>
    <property type="project" value="TreeGrafter"/>
</dbReference>
<dbReference type="CDD" id="cd04496">
    <property type="entry name" value="SSB_OBF"/>
    <property type="match status" value="1"/>
</dbReference>
<comment type="caution">
    <text evidence="4">The sequence shown here is derived from an EMBL/GenBank/DDBJ whole genome shotgun (WGS) entry which is preliminary data.</text>
</comment>
<dbReference type="Pfam" id="PF00436">
    <property type="entry name" value="SSB"/>
    <property type="match status" value="1"/>
</dbReference>
<feature type="non-terminal residue" evidence="4">
    <location>
        <position position="180"/>
    </location>
</feature>